<reference evidence="8" key="1">
    <citation type="journal article" date="2023" name="Proc. Natl. Acad. Sci. U.S.A.">
        <title>Genomic and structural basis for evolution of tropane alkaloid biosynthesis.</title>
        <authorList>
            <person name="Wanga Y.-J."/>
            <person name="Taina T."/>
            <person name="Yua J.-Y."/>
            <person name="Lia J."/>
            <person name="Xua B."/>
            <person name="Chenc J."/>
            <person name="D'Auriad J.C."/>
            <person name="Huanga J.-P."/>
            <person name="Huanga S.-X."/>
        </authorList>
    </citation>
    <scope>NUCLEOTIDE SEQUENCE [LARGE SCALE GENOMIC DNA]</scope>
    <source>
        <strain evidence="8">cv. KIB-2019</strain>
    </source>
</reference>
<protein>
    <recommendedName>
        <fullName evidence="6">TF-B3 domain-containing protein</fullName>
    </recommendedName>
</protein>
<dbReference type="OrthoDB" id="2016915at2759"/>
<comment type="subcellular location">
    <subcellularLocation>
        <location evidence="1">Nucleus</location>
    </subcellularLocation>
</comment>
<keyword evidence="3" id="KW-0238">DNA-binding</keyword>
<evidence type="ECO:0000313" key="8">
    <source>
        <dbReference type="Proteomes" id="UP001152561"/>
    </source>
</evidence>
<keyword evidence="4" id="KW-0804">Transcription</keyword>
<dbReference type="Gene3D" id="2.40.330.10">
    <property type="entry name" value="DNA-binding pseudobarrel domain"/>
    <property type="match status" value="1"/>
</dbReference>
<feature type="domain" description="TF-B3" evidence="6">
    <location>
        <begin position="108"/>
        <end position="172"/>
    </location>
</feature>
<sequence length="188" mass="22018">MVCLIKLRISSYGVEFTAKTFRRNLTKKKISENSKLKQSSNLEWIQGLQLSNLPRKILCRVLNIRLLVEHDSEEIYAETILLPNQEQNEPTTPESYPLEPPRPQYQSFCKVLTTSDIKSNWGLSLHRKDANKCFPPLDMMQEKPTQELIVNDLQGSEWRFKHVYQGNSSSLMPTSEAFVHKWLEYIRY</sequence>
<evidence type="ECO:0000259" key="6">
    <source>
        <dbReference type="Pfam" id="PF02362"/>
    </source>
</evidence>
<organism evidence="7 8">
    <name type="scientific">Anisodus acutangulus</name>
    <dbReference type="NCBI Taxonomy" id="402998"/>
    <lineage>
        <taxon>Eukaryota</taxon>
        <taxon>Viridiplantae</taxon>
        <taxon>Streptophyta</taxon>
        <taxon>Embryophyta</taxon>
        <taxon>Tracheophyta</taxon>
        <taxon>Spermatophyta</taxon>
        <taxon>Magnoliopsida</taxon>
        <taxon>eudicotyledons</taxon>
        <taxon>Gunneridae</taxon>
        <taxon>Pentapetalae</taxon>
        <taxon>asterids</taxon>
        <taxon>lamiids</taxon>
        <taxon>Solanales</taxon>
        <taxon>Solanaceae</taxon>
        <taxon>Solanoideae</taxon>
        <taxon>Hyoscyameae</taxon>
        <taxon>Anisodus</taxon>
    </lineage>
</organism>
<evidence type="ECO:0000313" key="7">
    <source>
        <dbReference type="EMBL" id="KAJ8540249.1"/>
    </source>
</evidence>
<dbReference type="InterPro" id="IPR015300">
    <property type="entry name" value="DNA-bd_pseudobarrel_sf"/>
</dbReference>
<evidence type="ECO:0000256" key="3">
    <source>
        <dbReference type="ARBA" id="ARBA00023125"/>
    </source>
</evidence>
<evidence type="ECO:0000256" key="2">
    <source>
        <dbReference type="ARBA" id="ARBA00023015"/>
    </source>
</evidence>
<dbReference type="EMBL" id="JAJAGQ010000016">
    <property type="protein sequence ID" value="KAJ8540249.1"/>
    <property type="molecule type" value="Genomic_DNA"/>
</dbReference>
<keyword evidence="8" id="KW-1185">Reference proteome</keyword>
<dbReference type="CDD" id="cd10017">
    <property type="entry name" value="B3_DNA"/>
    <property type="match status" value="1"/>
</dbReference>
<name>A0A9Q1R4V3_9SOLA</name>
<dbReference type="GO" id="GO:0005634">
    <property type="term" value="C:nucleus"/>
    <property type="evidence" value="ECO:0007669"/>
    <property type="project" value="UniProtKB-SubCell"/>
</dbReference>
<dbReference type="InterPro" id="IPR003340">
    <property type="entry name" value="B3_DNA-bd"/>
</dbReference>
<dbReference type="AlphaFoldDB" id="A0A9Q1R4V3"/>
<dbReference type="PANTHER" id="PTHR31384:SF75">
    <property type="entry name" value="AUXIN RESPONSE FACTOR"/>
    <property type="match status" value="1"/>
</dbReference>
<evidence type="ECO:0000256" key="5">
    <source>
        <dbReference type="ARBA" id="ARBA00023242"/>
    </source>
</evidence>
<dbReference type="InterPro" id="IPR044835">
    <property type="entry name" value="ARF_plant"/>
</dbReference>
<dbReference type="GO" id="GO:0006355">
    <property type="term" value="P:regulation of DNA-templated transcription"/>
    <property type="evidence" value="ECO:0007669"/>
    <property type="project" value="InterPro"/>
</dbReference>
<keyword evidence="5" id="KW-0539">Nucleus</keyword>
<dbReference type="Pfam" id="PF02362">
    <property type="entry name" value="B3"/>
    <property type="match status" value="1"/>
</dbReference>
<comment type="caution">
    <text evidence="7">The sequence shown here is derived from an EMBL/GenBank/DDBJ whole genome shotgun (WGS) entry which is preliminary data.</text>
</comment>
<dbReference type="GO" id="GO:0009725">
    <property type="term" value="P:response to hormone"/>
    <property type="evidence" value="ECO:0007669"/>
    <property type="project" value="InterPro"/>
</dbReference>
<accession>A0A9Q1R4V3</accession>
<dbReference type="GO" id="GO:0003677">
    <property type="term" value="F:DNA binding"/>
    <property type="evidence" value="ECO:0007669"/>
    <property type="project" value="UniProtKB-KW"/>
</dbReference>
<evidence type="ECO:0000256" key="1">
    <source>
        <dbReference type="ARBA" id="ARBA00004123"/>
    </source>
</evidence>
<dbReference type="Proteomes" id="UP001152561">
    <property type="component" value="Unassembled WGS sequence"/>
</dbReference>
<dbReference type="SUPFAM" id="SSF101936">
    <property type="entry name" value="DNA-binding pseudobarrel domain"/>
    <property type="match status" value="1"/>
</dbReference>
<evidence type="ECO:0000256" key="4">
    <source>
        <dbReference type="ARBA" id="ARBA00023163"/>
    </source>
</evidence>
<proteinExistence type="predicted"/>
<dbReference type="PANTHER" id="PTHR31384">
    <property type="entry name" value="AUXIN RESPONSE FACTOR 4-RELATED"/>
    <property type="match status" value="1"/>
</dbReference>
<gene>
    <name evidence="7" type="ORF">K7X08_030168</name>
</gene>
<keyword evidence="2" id="KW-0805">Transcription regulation</keyword>